<reference evidence="1" key="1">
    <citation type="submission" date="2023-03" db="EMBL/GenBank/DDBJ databases">
        <title>Massive genome expansion in bonnet fungi (Mycena s.s.) driven by repeated elements and novel gene families across ecological guilds.</title>
        <authorList>
            <consortium name="Lawrence Berkeley National Laboratory"/>
            <person name="Harder C.B."/>
            <person name="Miyauchi S."/>
            <person name="Viragh M."/>
            <person name="Kuo A."/>
            <person name="Thoen E."/>
            <person name="Andreopoulos B."/>
            <person name="Lu D."/>
            <person name="Skrede I."/>
            <person name="Drula E."/>
            <person name="Henrissat B."/>
            <person name="Morin E."/>
            <person name="Kohler A."/>
            <person name="Barry K."/>
            <person name="LaButti K."/>
            <person name="Morin E."/>
            <person name="Salamov A."/>
            <person name="Lipzen A."/>
            <person name="Mereny Z."/>
            <person name="Hegedus B."/>
            <person name="Baldrian P."/>
            <person name="Stursova M."/>
            <person name="Weitz H."/>
            <person name="Taylor A."/>
            <person name="Grigoriev I.V."/>
            <person name="Nagy L.G."/>
            <person name="Martin F."/>
            <person name="Kauserud H."/>
        </authorList>
    </citation>
    <scope>NUCLEOTIDE SEQUENCE</scope>
    <source>
        <strain evidence="1">9284</strain>
    </source>
</reference>
<accession>A0AAD7BDM7</accession>
<comment type="caution">
    <text evidence="1">The sequence shown here is derived from an EMBL/GenBank/DDBJ whole genome shotgun (WGS) entry which is preliminary data.</text>
</comment>
<sequence>MLGFPAEILDSVIDQAHEKPSTLAACSLVCRQWVPRTRYYTFSSIHLVDSNNANNITKFITLLESPHATFISSVREVTLFLQSSGPADGILTLLIRHGVAPTFLHLHCQMYYLPRSGPLPSLTHLRLDLGTGHSSGHVQAADFRALTDFIHGLTGLTSLALDMPSLSESITRASAPPPSLRELEISRPAVLANILSFSMPGAMILPHLILRFIDAPRWEKVVPYLNAACARNVLESLTLIYCNPLPILKSYPTLRHLTIGLPFHIMASHVLAALADADADGSPELETLTLNGTRDRHPIHLIGPGWLEVDSILSTPSRFPRLRSIILCGGGRDRGSIDSSIQALYAQLPSCAARGFVVLQYTSTQFPRPGWV</sequence>
<dbReference type="InterPro" id="IPR032675">
    <property type="entry name" value="LRR_dom_sf"/>
</dbReference>
<evidence type="ECO:0000313" key="2">
    <source>
        <dbReference type="Proteomes" id="UP001221142"/>
    </source>
</evidence>
<dbReference type="EMBL" id="JARKIF010000020">
    <property type="protein sequence ID" value="KAJ7617908.1"/>
    <property type="molecule type" value="Genomic_DNA"/>
</dbReference>
<dbReference type="Gene3D" id="3.80.10.10">
    <property type="entry name" value="Ribonuclease Inhibitor"/>
    <property type="match status" value="1"/>
</dbReference>
<organism evidence="1 2">
    <name type="scientific">Roridomyces roridus</name>
    <dbReference type="NCBI Taxonomy" id="1738132"/>
    <lineage>
        <taxon>Eukaryota</taxon>
        <taxon>Fungi</taxon>
        <taxon>Dikarya</taxon>
        <taxon>Basidiomycota</taxon>
        <taxon>Agaricomycotina</taxon>
        <taxon>Agaricomycetes</taxon>
        <taxon>Agaricomycetidae</taxon>
        <taxon>Agaricales</taxon>
        <taxon>Marasmiineae</taxon>
        <taxon>Mycenaceae</taxon>
        <taxon>Roridomyces</taxon>
    </lineage>
</organism>
<name>A0AAD7BDM7_9AGAR</name>
<gene>
    <name evidence="1" type="ORF">FB45DRAFT_932946</name>
</gene>
<dbReference type="Proteomes" id="UP001221142">
    <property type="component" value="Unassembled WGS sequence"/>
</dbReference>
<proteinExistence type="predicted"/>
<dbReference type="SUPFAM" id="SSF52047">
    <property type="entry name" value="RNI-like"/>
    <property type="match status" value="1"/>
</dbReference>
<keyword evidence="2" id="KW-1185">Reference proteome</keyword>
<evidence type="ECO:0000313" key="1">
    <source>
        <dbReference type="EMBL" id="KAJ7617908.1"/>
    </source>
</evidence>
<dbReference type="AlphaFoldDB" id="A0AAD7BDM7"/>
<protein>
    <submittedName>
        <fullName evidence="1">Uncharacterized protein</fullName>
    </submittedName>
</protein>